<proteinExistence type="predicted"/>
<sequence length="40" mass="4960">FCTFVYFASNRCNKIWMLLYYMIVQGYFHFKCRCTMLTCI</sequence>
<protein>
    <submittedName>
        <fullName evidence="1">Uncharacterized protein</fullName>
    </submittedName>
</protein>
<keyword evidence="2" id="KW-1185">Reference proteome</keyword>
<dbReference type="Proteomes" id="UP000410492">
    <property type="component" value="Unassembled WGS sequence"/>
</dbReference>
<gene>
    <name evidence="1" type="ORF">CALMAC_LOCUS4815</name>
</gene>
<dbReference type="EMBL" id="CAACVG010006639">
    <property type="protein sequence ID" value="VEN40750.1"/>
    <property type="molecule type" value="Genomic_DNA"/>
</dbReference>
<evidence type="ECO:0000313" key="1">
    <source>
        <dbReference type="EMBL" id="VEN40750.1"/>
    </source>
</evidence>
<name>A0A653BZ28_CALMS</name>
<reference evidence="1 2" key="1">
    <citation type="submission" date="2019-01" db="EMBL/GenBank/DDBJ databases">
        <authorList>
            <person name="Sayadi A."/>
        </authorList>
    </citation>
    <scope>NUCLEOTIDE SEQUENCE [LARGE SCALE GENOMIC DNA]</scope>
</reference>
<evidence type="ECO:0000313" key="2">
    <source>
        <dbReference type="Proteomes" id="UP000410492"/>
    </source>
</evidence>
<accession>A0A653BZ28</accession>
<feature type="non-terminal residue" evidence="1">
    <location>
        <position position="1"/>
    </location>
</feature>
<organism evidence="1 2">
    <name type="scientific">Callosobruchus maculatus</name>
    <name type="common">Southern cowpea weevil</name>
    <name type="synonym">Pulse bruchid</name>
    <dbReference type="NCBI Taxonomy" id="64391"/>
    <lineage>
        <taxon>Eukaryota</taxon>
        <taxon>Metazoa</taxon>
        <taxon>Ecdysozoa</taxon>
        <taxon>Arthropoda</taxon>
        <taxon>Hexapoda</taxon>
        <taxon>Insecta</taxon>
        <taxon>Pterygota</taxon>
        <taxon>Neoptera</taxon>
        <taxon>Endopterygota</taxon>
        <taxon>Coleoptera</taxon>
        <taxon>Polyphaga</taxon>
        <taxon>Cucujiformia</taxon>
        <taxon>Chrysomeloidea</taxon>
        <taxon>Chrysomelidae</taxon>
        <taxon>Bruchinae</taxon>
        <taxon>Bruchini</taxon>
        <taxon>Callosobruchus</taxon>
    </lineage>
</organism>
<dbReference type="AlphaFoldDB" id="A0A653BZ28"/>